<evidence type="ECO:0000313" key="3">
    <source>
        <dbReference type="EMBL" id="RFS25089.1"/>
    </source>
</evidence>
<dbReference type="PANTHER" id="PTHR46825:SF9">
    <property type="entry name" value="BETA-LACTAMASE-RELATED DOMAIN-CONTAINING PROTEIN"/>
    <property type="match status" value="1"/>
</dbReference>
<dbReference type="GO" id="GO:0016787">
    <property type="term" value="F:hydrolase activity"/>
    <property type="evidence" value="ECO:0007669"/>
    <property type="project" value="UniProtKB-KW"/>
</dbReference>
<dbReference type="Gene3D" id="3.40.710.10">
    <property type="entry name" value="DD-peptidase/beta-lactamase superfamily"/>
    <property type="match status" value="1"/>
</dbReference>
<dbReference type="InterPro" id="IPR050491">
    <property type="entry name" value="AmpC-like"/>
</dbReference>
<dbReference type="AlphaFoldDB" id="A0A3E1YF31"/>
<keyword evidence="1" id="KW-0732">Signal</keyword>
<accession>A0A3E1YF31</accession>
<dbReference type="SUPFAM" id="SSF56601">
    <property type="entry name" value="beta-lactamase/transpeptidase-like"/>
    <property type="match status" value="1"/>
</dbReference>
<feature type="chain" id="PRO_5017778441" evidence="1">
    <location>
        <begin position="23"/>
        <end position="545"/>
    </location>
</feature>
<proteinExistence type="predicted"/>
<feature type="signal peptide" evidence="1">
    <location>
        <begin position="1"/>
        <end position="22"/>
    </location>
</feature>
<reference evidence="3 4" key="1">
    <citation type="submission" date="2018-07" db="EMBL/GenBank/DDBJ databases">
        <title>Chitinophaga K2CV101002-2 sp. nov., isolated from a monsoon evergreen broad-leaved forest soil.</title>
        <authorList>
            <person name="Lv Y."/>
        </authorList>
    </citation>
    <scope>NUCLEOTIDE SEQUENCE [LARGE SCALE GENOMIC DNA]</scope>
    <source>
        <strain evidence="3 4">GDMCC 1.1288</strain>
    </source>
</reference>
<keyword evidence="3" id="KW-0378">Hydrolase</keyword>
<evidence type="ECO:0000259" key="2">
    <source>
        <dbReference type="Pfam" id="PF00144"/>
    </source>
</evidence>
<dbReference type="InterPro" id="IPR001466">
    <property type="entry name" value="Beta-lactam-related"/>
</dbReference>
<name>A0A3E1YF31_9BACT</name>
<evidence type="ECO:0000256" key="1">
    <source>
        <dbReference type="SAM" id="SignalP"/>
    </source>
</evidence>
<dbReference type="Pfam" id="PF00144">
    <property type="entry name" value="Beta-lactamase"/>
    <property type="match status" value="1"/>
</dbReference>
<feature type="domain" description="Beta-lactamase-related" evidence="2">
    <location>
        <begin position="42"/>
        <end position="339"/>
    </location>
</feature>
<protein>
    <submittedName>
        <fullName evidence="3">Serine hydrolase</fullName>
    </submittedName>
</protein>
<dbReference type="RefSeq" id="WP_116975083.1">
    <property type="nucleotide sequence ID" value="NZ_QPMM01000002.1"/>
</dbReference>
<keyword evidence="4" id="KW-1185">Reference proteome</keyword>
<gene>
    <name evidence="3" type="ORF">DVR12_07855</name>
</gene>
<organism evidence="3 4">
    <name type="scientific">Chitinophaga silvatica</name>
    <dbReference type="NCBI Taxonomy" id="2282649"/>
    <lineage>
        <taxon>Bacteria</taxon>
        <taxon>Pseudomonadati</taxon>
        <taxon>Bacteroidota</taxon>
        <taxon>Chitinophagia</taxon>
        <taxon>Chitinophagales</taxon>
        <taxon>Chitinophagaceae</taxon>
        <taxon>Chitinophaga</taxon>
    </lineage>
</organism>
<evidence type="ECO:0000313" key="4">
    <source>
        <dbReference type="Proteomes" id="UP000260644"/>
    </source>
</evidence>
<sequence>MFSISNKVMLCFLLLIGTTANAQLYDSAFDATLKLAFSTSDPGYVVLVAKEGKVIYKAAFGMANFELNVPMKIDSKFRIGSITKQFTASIILKLAEQGKLSLKDCISKYIKDFPNGSITIEQLLTHTSGLSLSRGYWNPELRKRDFTPEELINLFKKEPAEFEAGTQMQYNNNGYVLLGYIIEKVTGKPYAAYLEEEIFAPLKMMNSCYDQPYKLISNRVQGYRKINQTSYENAYFLSMTQPYSAGAILSTVDDLYTWILALETNRFISAKSFKAATTPFHLANGKSTGYGYGWYINNIQGVPSIKHDGLINGFTSFITYLPTEKVCVILLGNCENFNPENLCSKLAAIVINKPYPSKEISIPVAKLQQYQAVYRSKDGSERKIELIDGALYSYFSGGSKEKLYAAEETTFFSKNSLEIFHFIKSNKNGIAYLETSGTGETQHWMPTEIAFKFMVEQPVNPAILDKYTGDYIFNSKFILHIIRDGTQLYGLGEGNQQIRQLILPFEKDKFYAKYLDAQLWFDTDSTGTVKGLTKVQNGNEYAVKR</sequence>
<dbReference type="EMBL" id="QPMM01000002">
    <property type="protein sequence ID" value="RFS25089.1"/>
    <property type="molecule type" value="Genomic_DNA"/>
</dbReference>
<dbReference type="OrthoDB" id="9793489at2"/>
<dbReference type="InterPro" id="IPR012338">
    <property type="entry name" value="Beta-lactam/transpept-like"/>
</dbReference>
<comment type="caution">
    <text evidence="3">The sequence shown here is derived from an EMBL/GenBank/DDBJ whole genome shotgun (WGS) entry which is preliminary data.</text>
</comment>
<dbReference type="PANTHER" id="PTHR46825">
    <property type="entry name" value="D-ALANYL-D-ALANINE-CARBOXYPEPTIDASE/ENDOPEPTIDASE AMPH"/>
    <property type="match status" value="1"/>
</dbReference>
<dbReference type="Proteomes" id="UP000260644">
    <property type="component" value="Unassembled WGS sequence"/>
</dbReference>